<proteinExistence type="predicted"/>
<dbReference type="Pfam" id="PF01019">
    <property type="entry name" value="G_glu_transpept"/>
    <property type="match status" value="1"/>
</dbReference>
<feature type="region of interest" description="Disordered" evidence="1">
    <location>
        <begin position="511"/>
        <end position="533"/>
    </location>
</feature>
<keyword evidence="3" id="KW-1185">Reference proteome</keyword>
<dbReference type="InterPro" id="IPR043137">
    <property type="entry name" value="GGT_ssub_C"/>
</dbReference>
<dbReference type="HOGENOM" id="CLU_014813_3_0_6"/>
<evidence type="ECO:0000313" key="2">
    <source>
        <dbReference type="EMBL" id="ACR13559.1"/>
    </source>
</evidence>
<evidence type="ECO:0000313" key="3">
    <source>
        <dbReference type="Proteomes" id="UP000009080"/>
    </source>
</evidence>
<gene>
    <name evidence="2" type="ordered locus">TERTU_2024</name>
</gene>
<accession>C5BIQ1</accession>
<name>C5BIQ1_TERTT</name>
<dbReference type="eggNOG" id="COG0405">
    <property type="taxonomic scope" value="Bacteria"/>
</dbReference>
<dbReference type="PRINTS" id="PR01210">
    <property type="entry name" value="GGTRANSPTASE"/>
</dbReference>
<dbReference type="InterPro" id="IPR043138">
    <property type="entry name" value="GGT_lsub"/>
</dbReference>
<dbReference type="STRING" id="377629.TERTU_2024"/>
<dbReference type="InterPro" id="IPR052896">
    <property type="entry name" value="GGT-like_enzyme"/>
</dbReference>
<dbReference type="PANTHER" id="PTHR43881">
    <property type="entry name" value="GAMMA-GLUTAMYLTRANSPEPTIDASE (AFU_ORTHOLOGUE AFUA_4G13580)"/>
    <property type="match status" value="1"/>
</dbReference>
<dbReference type="InterPro" id="IPR029055">
    <property type="entry name" value="Ntn_hydrolases_N"/>
</dbReference>
<dbReference type="EMBL" id="CP001614">
    <property type="protein sequence ID" value="ACR13559.1"/>
    <property type="molecule type" value="Genomic_DNA"/>
</dbReference>
<evidence type="ECO:0000256" key="1">
    <source>
        <dbReference type="SAM" id="MobiDB-lite"/>
    </source>
</evidence>
<dbReference type="Gene3D" id="3.60.20.40">
    <property type="match status" value="1"/>
</dbReference>
<dbReference type="Proteomes" id="UP000009080">
    <property type="component" value="Chromosome"/>
</dbReference>
<dbReference type="AlphaFoldDB" id="C5BIQ1"/>
<dbReference type="OrthoDB" id="5297205at2"/>
<dbReference type="Gene3D" id="1.10.246.130">
    <property type="match status" value="1"/>
</dbReference>
<dbReference type="RefSeq" id="WP_015819673.1">
    <property type="nucleotide sequence ID" value="NC_012997.1"/>
</dbReference>
<dbReference type="PANTHER" id="PTHR43881:SF5">
    <property type="entry name" value="GAMMA-GLUTAMYLTRANSPEPTIDASE"/>
    <property type="match status" value="1"/>
</dbReference>
<organism evidence="2 3">
    <name type="scientific">Teredinibacter turnerae (strain ATCC 39867 / T7901)</name>
    <dbReference type="NCBI Taxonomy" id="377629"/>
    <lineage>
        <taxon>Bacteria</taxon>
        <taxon>Pseudomonadati</taxon>
        <taxon>Pseudomonadota</taxon>
        <taxon>Gammaproteobacteria</taxon>
        <taxon>Cellvibrionales</taxon>
        <taxon>Cellvibrionaceae</taxon>
        <taxon>Teredinibacter</taxon>
    </lineage>
</organism>
<protein>
    <submittedName>
        <fullName evidence="2">Gamma-glutamyltranspeptidase family protein</fullName>
    </submittedName>
</protein>
<dbReference type="SUPFAM" id="SSF56235">
    <property type="entry name" value="N-terminal nucleophile aminohydrolases (Ntn hydrolases)"/>
    <property type="match status" value="1"/>
</dbReference>
<dbReference type="KEGG" id="ttu:TERTU_2024"/>
<sequence length="533" mass="55954">MTDYAFTAPHAVAADVGYNMLANGANAVDAMIAAAAAITVAYPHMNSIGGDSFWLISPPGASPIAIDGAGVCLQSLSSETFSGKLPSRGAGACITLPGTVAAWRCAREAVARVSSRAPRELHALLKPAVSLASEGVTVTESLKAACAKLAGELLPSERTSDTYGELDRLFLHPVLTQRVQTICNPALAATFSQLADAGLDDFYRGDLAKTICRDAQALGISVVADDFSGFAANECQVLNTALRSAQLYNLPAPTQGVASLMILALYDRLCTPDLSEEESVHLLVEATKLAFRYRDAVVADPKVAAGAEAKLLAPEFLDDLARGIKETAAPWPHPGNPGDTVWMGCVDADGVMVSFIQSIYWEFGSGVVLPGSGIVWNNRGCSFSLDATHPNVLAPGKKPFHTLNPAYAEFSDGRRMVYGTMGGEGQPQTQAALFSRYAYGGEPLVKAIADDRWLLGRTWGESSTDLKIEPELGARIASSLTSRGHKVNVLSAKSESMGHAGAIVLQSDEQGSALAATDPRSDGAAYSSSTTVD</sequence>
<reference evidence="2 3" key="1">
    <citation type="journal article" date="2009" name="PLoS ONE">
        <title>The complete genome of Teredinibacter turnerae T7901: an intracellular endosymbiont of marine wood-boring bivalves (shipworms).</title>
        <authorList>
            <person name="Yang J.C."/>
            <person name="Madupu R."/>
            <person name="Durkin A.S."/>
            <person name="Ekborg N.A."/>
            <person name="Pedamallu C.S."/>
            <person name="Hostetler J.B."/>
            <person name="Radune D."/>
            <person name="Toms B.S."/>
            <person name="Henrissat B."/>
            <person name="Coutinho P.M."/>
            <person name="Schwarz S."/>
            <person name="Field L."/>
            <person name="Trindade-Silva A.E."/>
            <person name="Soares C.A.G."/>
            <person name="Elshahawi S."/>
            <person name="Hanora A."/>
            <person name="Schmidt E.W."/>
            <person name="Haygood M.G."/>
            <person name="Posfai J."/>
            <person name="Benner J."/>
            <person name="Madinger C."/>
            <person name="Nove J."/>
            <person name="Anton B."/>
            <person name="Chaudhary K."/>
            <person name="Foster J."/>
            <person name="Holman A."/>
            <person name="Kumar S."/>
            <person name="Lessard P.A."/>
            <person name="Luyten Y.A."/>
            <person name="Slatko B."/>
            <person name="Wood N."/>
            <person name="Wu B."/>
            <person name="Teplitski M."/>
            <person name="Mougous J.D."/>
            <person name="Ward N."/>
            <person name="Eisen J.A."/>
            <person name="Badger J.H."/>
            <person name="Distel D.L."/>
        </authorList>
    </citation>
    <scope>NUCLEOTIDE SEQUENCE [LARGE SCALE GENOMIC DNA]</scope>
    <source>
        <strain evidence="3">ATCC 39867 / T7901</strain>
    </source>
</reference>
<dbReference type="MEROPS" id="T03.025"/>